<protein>
    <submittedName>
        <fullName evidence="1">Uncharacterized protein</fullName>
    </submittedName>
</protein>
<feature type="non-terminal residue" evidence="1">
    <location>
        <position position="1"/>
    </location>
</feature>
<keyword evidence="2" id="KW-1185">Reference proteome</keyword>
<evidence type="ECO:0000313" key="1">
    <source>
        <dbReference type="EMBL" id="KAF7264961.1"/>
    </source>
</evidence>
<accession>A0A834M299</accession>
<gene>
    <name evidence="1" type="ORF">GWI33_021860</name>
</gene>
<evidence type="ECO:0000313" key="2">
    <source>
        <dbReference type="Proteomes" id="UP000625711"/>
    </source>
</evidence>
<dbReference type="EMBL" id="JAACXV010015417">
    <property type="protein sequence ID" value="KAF7264961.1"/>
    <property type="molecule type" value="Genomic_DNA"/>
</dbReference>
<name>A0A834M299_RHYFE</name>
<reference evidence="1" key="1">
    <citation type="submission" date="2020-08" db="EMBL/GenBank/DDBJ databases">
        <title>Genome sequencing and assembly of the red palm weevil Rhynchophorus ferrugineus.</title>
        <authorList>
            <person name="Dias G.B."/>
            <person name="Bergman C.M."/>
            <person name="Manee M."/>
        </authorList>
    </citation>
    <scope>NUCLEOTIDE SEQUENCE</scope>
    <source>
        <strain evidence="1">AA-2017</strain>
        <tissue evidence="1">Whole larva</tissue>
    </source>
</reference>
<comment type="caution">
    <text evidence="1">The sequence shown here is derived from an EMBL/GenBank/DDBJ whole genome shotgun (WGS) entry which is preliminary data.</text>
</comment>
<proteinExistence type="predicted"/>
<dbReference type="AlphaFoldDB" id="A0A834M299"/>
<sequence length="31" mass="3511">VCISLKCEKPIMKDQSYKIDSKTGKPHCVKC</sequence>
<organism evidence="1 2">
    <name type="scientific">Rhynchophorus ferrugineus</name>
    <name type="common">Red palm weevil</name>
    <name type="synonym">Curculio ferrugineus</name>
    <dbReference type="NCBI Taxonomy" id="354439"/>
    <lineage>
        <taxon>Eukaryota</taxon>
        <taxon>Metazoa</taxon>
        <taxon>Ecdysozoa</taxon>
        <taxon>Arthropoda</taxon>
        <taxon>Hexapoda</taxon>
        <taxon>Insecta</taxon>
        <taxon>Pterygota</taxon>
        <taxon>Neoptera</taxon>
        <taxon>Endopterygota</taxon>
        <taxon>Coleoptera</taxon>
        <taxon>Polyphaga</taxon>
        <taxon>Cucujiformia</taxon>
        <taxon>Curculionidae</taxon>
        <taxon>Dryophthorinae</taxon>
        <taxon>Rhynchophorus</taxon>
    </lineage>
</organism>
<dbReference type="Proteomes" id="UP000625711">
    <property type="component" value="Unassembled WGS sequence"/>
</dbReference>